<dbReference type="AlphaFoldDB" id="A0A9X3YML5"/>
<dbReference type="Gene3D" id="3.10.310.70">
    <property type="match status" value="1"/>
</dbReference>
<evidence type="ECO:0000256" key="1">
    <source>
        <dbReference type="SAM" id="SignalP"/>
    </source>
</evidence>
<dbReference type="Gene3D" id="2.30.40.10">
    <property type="entry name" value="Urease, subunit C, domain 1"/>
    <property type="match status" value="1"/>
</dbReference>
<dbReference type="InterPro" id="IPR011059">
    <property type="entry name" value="Metal-dep_hydrolase_composite"/>
</dbReference>
<keyword evidence="4" id="KW-1185">Reference proteome</keyword>
<dbReference type="PANTHER" id="PTHR22642:SF2">
    <property type="entry name" value="PROTEIN LONG AFTER FAR-RED 3"/>
    <property type="match status" value="1"/>
</dbReference>
<reference evidence="3" key="1">
    <citation type="submission" date="2023-02" db="EMBL/GenBank/DDBJ databases">
        <title>Tahibacter soli sp. nov. isolated from soil.</title>
        <authorList>
            <person name="Baek J.H."/>
            <person name="Lee J.K."/>
            <person name="Choi D.G."/>
            <person name="Jeon C.O."/>
        </authorList>
    </citation>
    <scope>NUCLEOTIDE SEQUENCE</scope>
    <source>
        <strain evidence="3">BL</strain>
    </source>
</reference>
<keyword evidence="1" id="KW-0732">Signal</keyword>
<evidence type="ECO:0000313" key="3">
    <source>
        <dbReference type="EMBL" id="MDC8014020.1"/>
    </source>
</evidence>
<organism evidence="3 4">
    <name type="scientific">Tahibacter soli</name>
    <dbReference type="NCBI Taxonomy" id="2983605"/>
    <lineage>
        <taxon>Bacteria</taxon>
        <taxon>Pseudomonadati</taxon>
        <taxon>Pseudomonadota</taxon>
        <taxon>Gammaproteobacteria</taxon>
        <taxon>Lysobacterales</taxon>
        <taxon>Rhodanobacteraceae</taxon>
        <taxon>Tahibacter</taxon>
    </lineage>
</organism>
<dbReference type="Proteomes" id="UP001139971">
    <property type="component" value="Unassembled WGS sequence"/>
</dbReference>
<comment type="caution">
    <text evidence="3">The sequence shown here is derived from an EMBL/GenBank/DDBJ whole genome shotgun (WGS) entry which is preliminary data.</text>
</comment>
<dbReference type="InterPro" id="IPR032466">
    <property type="entry name" value="Metal_Hydrolase"/>
</dbReference>
<dbReference type="PROSITE" id="PS51257">
    <property type="entry name" value="PROKAR_LIPOPROTEIN"/>
    <property type="match status" value="1"/>
</dbReference>
<protein>
    <submittedName>
        <fullName evidence="3">Amidohydrolase family protein</fullName>
    </submittedName>
</protein>
<evidence type="ECO:0000259" key="2">
    <source>
        <dbReference type="Pfam" id="PF07969"/>
    </source>
</evidence>
<dbReference type="PANTHER" id="PTHR22642">
    <property type="entry name" value="IMIDAZOLONEPROPIONASE"/>
    <property type="match status" value="1"/>
</dbReference>
<gene>
    <name evidence="3" type="ORF">OD750_015865</name>
</gene>
<dbReference type="EMBL" id="JAOVZO020000018">
    <property type="protein sequence ID" value="MDC8014020.1"/>
    <property type="molecule type" value="Genomic_DNA"/>
</dbReference>
<dbReference type="Gene3D" id="3.20.20.140">
    <property type="entry name" value="Metal-dependent hydrolases"/>
    <property type="match status" value="1"/>
</dbReference>
<dbReference type="InterPro" id="IPR013108">
    <property type="entry name" value="Amidohydro_3"/>
</dbReference>
<dbReference type="SUPFAM" id="SSF51338">
    <property type="entry name" value="Composite domain of metallo-dependent hydrolases"/>
    <property type="match status" value="1"/>
</dbReference>
<feature type="chain" id="PRO_5040856272" evidence="1">
    <location>
        <begin position="21"/>
        <end position="678"/>
    </location>
</feature>
<dbReference type="SUPFAM" id="SSF51556">
    <property type="entry name" value="Metallo-dependent hydrolases"/>
    <property type="match status" value="1"/>
</dbReference>
<feature type="signal peptide" evidence="1">
    <location>
        <begin position="1"/>
        <end position="20"/>
    </location>
</feature>
<dbReference type="Pfam" id="PF07969">
    <property type="entry name" value="Amidohydro_3"/>
    <property type="match status" value="1"/>
</dbReference>
<name>A0A9X3YML5_9GAMM</name>
<feature type="domain" description="Amidohydrolase 3" evidence="2">
    <location>
        <begin position="369"/>
        <end position="664"/>
    </location>
</feature>
<dbReference type="GO" id="GO:0016810">
    <property type="term" value="F:hydrolase activity, acting on carbon-nitrogen (but not peptide) bonds"/>
    <property type="evidence" value="ECO:0007669"/>
    <property type="project" value="InterPro"/>
</dbReference>
<proteinExistence type="predicted"/>
<sequence length="678" mass="73737">MRRPSSLAVPAFCALVAACASSPPQPPPSSPPAEPVQRAELVILSANVVTMNDAKPSAQAVAVSQGRIQAIGTDEAVKALVGKDTVVIHAEPGTTVMPGFIDAHSHTAGYAFYNDPVHWIDVSSVNMYFKPHPGDPRCKTPDDPQHCFIPVKTQADVEARIKRRLADIEAGRSDFKMVLAFNYDPARLGRGDGCKPKDGVGFACRTFENGRAREQLDKLSKTVPIYVASESGHIGYVNTPALNLLNICGVEGATEPCYQPTTNPEEETELARIGQLDEDLCLYGTGHFQSKYVLKGNKGLGPKLMHDGAMIYANHGFTLVQEGAANAGLVALYEEVLRPGQTQYPPFPTAVAIIAYDAASADFNKTLETGLAARALIGEKNPLLSVAALKSFADGSPQGFTANLDAPYLNLYRPFTEKRIFKQPYTGLPDVDGRDLHQRLEISHKHGFPMVIHQNGDKSITEAVDAILAASPAPTGKRDVVLHAPMITTDQIESLAKRGDVAASYLIQNVYFWGLPECHQVLGKDRVVNMYPVRQSIRAGLRSTFHSDSPVTTPYPLFEAWVAKTRRAQEMPWYVSAKTAGCPAVLIDDNLPPGDQSISIRESLRAVTVHAAWQYGMENERGTLEVGKYADMVMLSADPLAMENAPDQLKTVRVLRTIRYGHVVENPNANDPPIWPGD</sequence>
<accession>A0A9X3YML5</accession>
<evidence type="ECO:0000313" key="4">
    <source>
        <dbReference type="Proteomes" id="UP001139971"/>
    </source>
</evidence>
<dbReference type="RefSeq" id="WP_263541664.1">
    <property type="nucleotide sequence ID" value="NZ_JAOVZO020000018.1"/>
</dbReference>